<comment type="similarity">
    <text evidence="2">Belongs to the FliQ/MopD/SpaQ family.</text>
</comment>
<dbReference type="Proteomes" id="UP000005801">
    <property type="component" value="Unassembled WGS sequence"/>
</dbReference>
<dbReference type="AlphaFoldDB" id="A6GCF0"/>
<evidence type="ECO:0000313" key="8">
    <source>
        <dbReference type="EMBL" id="EDM76407.1"/>
    </source>
</evidence>
<keyword evidence="4 7" id="KW-0812">Transmembrane</keyword>
<name>A6GCF0_9BACT</name>
<comment type="subcellular location">
    <subcellularLocation>
        <location evidence="1">Cell membrane</location>
        <topology evidence="1">Multi-pass membrane protein</topology>
    </subcellularLocation>
</comment>
<keyword evidence="5 7" id="KW-1133">Transmembrane helix</keyword>
<comment type="caution">
    <text evidence="8">The sequence shown here is derived from an EMBL/GenBank/DDBJ whole genome shotgun (WGS) entry which is preliminary data.</text>
</comment>
<evidence type="ECO:0000256" key="3">
    <source>
        <dbReference type="ARBA" id="ARBA00022475"/>
    </source>
</evidence>
<sequence>MKVEALELALREGLAVVIAALSPVLVTVAVVGVIVGLASARLGLRDPAVAQLARALAVCACLGLAAEPLATLAVDYARASWSSLGRVDTAETP</sequence>
<feature type="transmembrane region" description="Helical" evidence="7">
    <location>
        <begin position="14"/>
        <end position="40"/>
    </location>
</feature>
<dbReference type="EMBL" id="ABCS01000065">
    <property type="protein sequence ID" value="EDM76407.1"/>
    <property type="molecule type" value="Genomic_DNA"/>
</dbReference>
<dbReference type="InterPro" id="IPR002191">
    <property type="entry name" value="Bac_export_3"/>
</dbReference>
<dbReference type="STRING" id="391625.PPSIR1_23779"/>
<dbReference type="GO" id="GO:0005886">
    <property type="term" value="C:plasma membrane"/>
    <property type="evidence" value="ECO:0007669"/>
    <property type="project" value="UniProtKB-SubCell"/>
</dbReference>
<accession>A6GCF0</accession>
<organism evidence="8 9">
    <name type="scientific">Plesiocystis pacifica SIR-1</name>
    <dbReference type="NCBI Taxonomy" id="391625"/>
    <lineage>
        <taxon>Bacteria</taxon>
        <taxon>Pseudomonadati</taxon>
        <taxon>Myxococcota</taxon>
        <taxon>Polyangia</taxon>
        <taxon>Nannocystales</taxon>
        <taxon>Nannocystaceae</taxon>
        <taxon>Plesiocystis</taxon>
    </lineage>
</organism>
<reference evidence="8 9" key="1">
    <citation type="submission" date="2007-06" db="EMBL/GenBank/DDBJ databases">
        <authorList>
            <person name="Shimkets L."/>
            <person name="Ferriera S."/>
            <person name="Johnson J."/>
            <person name="Kravitz S."/>
            <person name="Beeson K."/>
            <person name="Sutton G."/>
            <person name="Rogers Y.-H."/>
            <person name="Friedman R."/>
            <person name="Frazier M."/>
            <person name="Venter J.C."/>
        </authorList>
    </citation>
    <scope>NUCLEOTIDE SEQUENCE [LARGE SCALE GENOMIC DNA]</scope>
    <source>
        <strain evidence="8 9">SIR-1</strain>
    </source>
</reference>
<evidence type="ECO:0000256" key="2">
    <source>
        <dbReference type="ARBA" id="ARBA00006156"/>
    </source>
</evidence>
<proteinExistence type="inferred from homology"/>
<protein>
    <submittedName>
        <fullName evidence="8">Uncharacterized protein</fullName>
    </submittedName>
</protein>
<keyword evidence="9" id="KW-1185">Reference proteome</keyword>
<dbReference type="RefSeq" id="WP_006974391.1">
    <property type="nucleotide sequence ID" value="NZ_ABCS01000065.1"/>
</dbReference>
<gene>
    <name evidence="8" type="ORF">PPSIR1_23779</name>
</gene>
<dbReference type="Pfam" id="PF01313">
    <property type="entry name" value="Bac_export_3"/>
    <property type="match status" value="1"/>
</dbReference>
<keyword evidence="6 7" id="KW-0472">Membrane</keyword>
<evidence type="ECO:0000256" key="4">
    <source>
        <dbReference type="ARBA" id="ARBA00022692"/>
    </source>
</evidence>
<evidence type="ECO:0000256" key="1">
    <source>
        <dbReference type="ARBA" id="ARBA00004651"/>
    </source>
</evidence>
<evidence type="ECO:0000256" key="5">
    <source>
        <dbReference type="ARBA" id="ARBA00022989"/>
    </source>
</evidence>
<evidence type="ECO:0000256" key="6">
    <source>
        <dbReference type="ARBA" id="ARBA00023136"/>
    </source>
</evidence>
<evidence type="ECO:0000256" key="7">
    <source>
        <dbReference type="SAM" id="Phobius"/>
    </source>
</evidence>
<evidence type="ECO:0000313" key="9">
    <source>
        <dbReference type="Proteomes" id="UP000005801"/>
    </source>
</evidence>
<keyword evidence="3" id="KW-1003">Cell membrane</keyword>
<dbReference type="GO" id="GO:0009306">
    <property type="term" value="P:protein secretion"/>
    <property type="evidence" value="ECO:0007669"/>
    <property type="project" value="InterPro"/>
</dbReference>